<comment type="caution">
    <text evidence="1">The sequence shown here is derived from an EMBL/GenBank/DDBJ whole genome shotgun (WGS) entry which is preliminary data.</text>
</comment>
<dbReference type="Proteomes" id="UP001596139">
    <property type="component" value="Unassembled WGS sequence"/>
</dbReference>
<sequence>MATASGERSAAAGGSLGFANTGDHNLIQVGQVVTDGAAPAARSAYWEQVSRIAPETLVERDRELEELIQFCAAEDGPSYGWWRAEAWAGKTALLAWFALHPPQGVRVVPFFITARLGAYNDRLAYVDVVLEQLAEIVGEGLPAYLTGPTREAHLLRLYGAAARTCAQRGQRLVLLVDGLDEDRTWTTSPDAHSIASLLPHRLEAGMRVIVAGRPHPPVPGDVPTHHPLRDPGIVRPMEISRHAQIIREEAERELKVLLADNGLQHDLLGLVTVAAGGLTASDLAELTDATPYRVKDTLRSHAGRTFAVRAGHTAEVYLLAHEGLQHHAAQMLGETALSYYRHMLHEWAAAYAARDWPAGTPEYLLRGYFPMLRADGDLQRVVACALDAARHDRMLDVTFGDAVASDEIRVAEELIVHAGVPDLLDMVRLAIRREALDARNDRVGSTLPWAWAALGRPHRAGALARSIPTPDDRALALARVAEELVQQADIQQAIALLEQAEAILIRAEDLWEHTDSTLVAAVAAWTCAGRLERAEHLVSTVGDVGDRRRLLPELVQARVHAGAFHRAEALALGDTDPVVRTLSMASLLAAHAETGHVDDARARARASEPAHAALALARVASVLHRSGQRDAAEVLWEETEQHLPASGTPAEVIAVLAREGEFVRARNAIALLTHTEDRDTATYELLTTQAAAGEHEDAAALARTIEDPGIRSAALRAVVEQLVCSEGFEQAQRIVGTINDDHERHLAHTAIVGGLAGAGHFDEAEAYARRHDHPSAYPPPAHSSMCEVVEALAAAGEFARAEELARTIIYHRGFPALAHGAVAAAANGRLDRAVQCLVTIEAELRSTQPTPGARDFLYTAQIMADAGQTEAATMLIEDAAPLLTDLKPGGPAADFAAFDQGLLASAVAETLLSMGETGRAEALLRQTNGGMAVLRGWPRLVRQLVRDGEVERAEAVVDLIDAEFDDVLRAEAVVELAQAGAFDTARAWAGRVRRPESCLHAWVGLAAALAAAGDTKGAWSALAKAEALRTDSPMQLAVGGSLLKAYAMVGEHEKADQVLQGVAALGDQVPFFCSGVVDALVELEQYDRAEDFVQDITSQGDHEFLQAGLVKAFVSAGEYGRAQEAARSIPVTSRSGVQAAVILAPVVAPGHGRALAAHALRHGSLSEALPAVLQLEPEAAALVVESLRTPGARSVAVGDTEDGALAG</sequence>
<evidence type="ECO:0000313" key="1">
    <source>
        <dbReference type="EMBL" id="MFC6064403.1"/>
    </source>
</evidence>
<organism evidence="1 2">
    <name type="scientific">Streptomyces ochraceiscleroticus</name>
    <dbReference type="NCBI Taxonomy" id="47761"/>
    <lineage>
        <taxon>Bacteria</taxon>
        <taxon>Bacillati</taxon>
        <taxon>Actinomycetota</taxon>
        <taxon>Actinomycetes</taxon>
        <taxon>Kitasatosporales</taxon>
        <taxon>Streptomycetaceae</taxon>
        <taxon>Streptomyces</taxon>
    </lineage>
</organism>
<gene>
    <name evidence="1" type="ORF">ACFP4F_17880</name>
</gene>
<dbReference type="SUPFAM" id="SSF48452">
    <property type="entry name" value="TPR-like"/>
    <property type="match status" value="1"/>
</dbReference>
<proteinExistence type="predicted"/>
<dbReference type="Gene3D" id="1.25.40.10">
    <property type="entry name" value="Tetratricopeptide repeat domain"/>
    <property type="match status" value="2"/>
</dbReference>
<reference evidence="2" key="1">
    <citation type="journal article" date="2019" name="Int. J. Syst. Evol. Microbiol.">
        <title>The Global Catalogue of Microorganisms (GCM) 10K type strain sequencing project: providing services to taxonomists for standard genome sequencing and annotation.</title>
        <authorList>
            <consortium name="The Broad Institute Genomics Platform"/>
            <consortium name="The Broad Institute Genome Sequencing Center for Infectious Disease"/>
            <person name="Wu L."/>
            <person name="Ma J."/>
        </authorList>
    </citation>
    <scope>NUCLEOTIDE SEQUENCE [LARGE SCALE GENOMIC DNA]</scope>
    <source>
        <strain evidence="2">CGMCC 1.15180</strain>
    </source>
</reference>
<protein>
    <recommendedName>
        <fullName evidence="3">NACHT domain-containing protein</fullName>
    </recommendedName>
</protein>
<dbReference type="EMBL" id="JBHSPX010000004">
    <property type="protein sequence ID" value="MFC6064403.1"/>
    <property type="molecule type" value="Genomic_DNA"/>
</dbReference>
<dbReference type="RefSeq" id="WP_051862591.1">
    <property type="nucleotide sequence ID" value="NZ_JBHSPX010000004.1"/>
</dbReference>
<keyword evidence="2" id="KW-1185">Reference proteome</keyword>
<evidence type="ECO:0008006" key="3">
    <source>
        <dbReference type="Google" id="ProtNLM"/>
    </source>
</evidence>
<name>A0ABW1MMA8_9ACTN</name>
<dbReference type="InterPro" id="IPR011990">
    <property type="entry name" value="TPR-like_helical_dom_sf"/>
</dbReference>
<accession>A0ABW1MMA8</accession>
<evidence type="ECO:0000313" key="2">
    <source>
        <dbReference type="Proteomes" id="UP001596139"/>
    </source>
</evidence>